<protein>
    <recommendedName>
        <fullName evidence="3">Pilin</fullName>
    </recommendedName>
</protein>
<evidence type="ECO:0000256" key="1">
    <source>
        <dbReference type="ARBA" id="ARBA00005233"/>
    </source>
</evidence>
<dbReference type="Pfam" id="PF07963">
    <property type="entry name" value="N_methyl"/>
    <property type="match status" value="1"/>
</dbReference>
<proteinExistence type="inferred from homology"/>
<reference evidence="6" key="1">
    <citation type="submission" date="2020-07" db="EMBL/GenBank/DDBJ databases">
        <title>Pseudomonas chaetoceroseae sp. nov., a new member of the Pseudomonas oleovorans group isolated from a culture of Chaetoceros calcitrans.</title>
        <authorList>
            <person name="Girard L."/>
            <person name="Lood C."/>
            <person name="De Mot R."/>
            <person name="Baudart J."/>
        </authorList>
    </citation>
    <scope>NUCLEOTIDE SEQUENCE</scope>
    <source>
        <strain evidence="6">536</strain>
    </source>
</reference>
<keyword evidence="4" id="KW-0281">Fimbrium</keyword>
<dbReference type="EMBL" id="JACFYX010000002">
    <property type="protein sequence ID" value="MBG0834105.1"/>
    <property type="molecule type" value="Genomic_DNA"/>
</dbReference>
<comment type="similarity">
    <text evidence="1 4">Belongs to the N-Me-Phe pilin family.</text>
</comment>
<organism evidence="6 7">
    <name type="scientific">Pseudomonas chaetocerotis</name>
    <dbReference type="NCBI Taxonomy" id="2758695"/>
    <lineage>
        <taxon>Bacteria</taxon>
        <taxon>Pseudomonadati</taxon>
        <taxon>Pseudomonadota</taxon>
        <taxon>Gammaproteobacteria</taxon>
        <taxon>Pseudomonadales</taxon>
        <taxon>Pseudomonadaceae</taxon>
        <taxon>Pseudomonas</taxon>
    </lineage>
</organism>
<dbReference type="GO" id="GO:0043107">
    <property type="term" value="P:type IV pilus-dependent motility"/>
    <property type="evidence" value="ECO:0007669"/>
    <property type="project" value="TreeGrafter"/>
</dbReference>
<dbReference type="RefSeq" id="WP_196473805.1">
    <property type="nucleotide sequence ID" value="NZ_JACFYX020000001.1"/>
</dbReference>
<dbReference type="InterPro" id="IPR001082">
    <property type="entry name" value="Pilin"/>
</dbReference>
<dbReference type="Proteomes" id="UP000596932">
    <property type="component" value="Unassembled WGS sequence"/>
</dbReference>
<dbReference type="GO" id="GO:0044096">
    <property type="term" value="C:type IV pilus"/>
    <property type="evidence" value="ECO:0007669"/>
    <property type="project" value="TreeGrafter"/>
</dbReference>
<dbReference type="GO" id="GO:0007155">
    <property type="term" value="P:cell adhesion"/>
    <property type="evidence" value="ECO:0007669"/>
    <property type="project" value="InterPro"/>
</dbReference>
<evidence type="ECO:0000256" key="5">
    <source>
        <dbReference type="SAM" id="Phobius"/>
    </source>
</evidence>
<keyword evidence="5" id="KW-0472">Membrane</keyword>
<accession>A0A931D1L4</accession>
<evidence type="ECO:0000313" key="7">
    <source>
        <dbReference type="Proteomes" id="UP000596932"/>
    </source>
</evidence>
<keyword evidence="5" id="KW-1133">Transmembrane helix</keyword>
<keyword evidence="2" id="KW-0488">Methylation</keyword>
<evidence type="ECO:0000256" key="3">
    <source>
        <dbReference type="ARBA" id="ARBA00029638"/>
    </source>
</evidence>
<dbReference type="InterPro" id="IPR045584">
    <property type="entry name" value="Pilin-like"/>
</dbReference>
<dbReference type="SUPFAM" id="SSF54523">
    <property type="entry name" value="Pili subunits"/>
    <property type="match status" value="1"/>
</dbReference>
<dbReference type="InterPro" id="IPR012902">
    <property type="entry name" value="N_methyl_site"/>
</dbReference>
<dbReference type="Gene3D" id="3.30.700.10">
    <property type="entry name" value="Glycoprotein, Type 4 Pilin"/>
    <property type="match status" value="1"/>
</dbReference>
<dbReference type="Pfam" id="PF00114">
    <property type="entry name" value="Pilin"/>
    <property type="match status" value="1"/>
</dbReference>
<gene>
    <name evidence="6" type="ORF">H3221_03135</name>
</gene>
<name>A0A931D1L4_9PSED</name>
<evidence type="ECO:0000313" key="6">
    <source>
        <dbReference type="EMBL" id="MBG0834105.1"/>
    </source>
</evidence>
<dbReference type="PROSITE" id="PS00409">
    <property type="entry name" value="PROKAR_NTER_METHYL"/>
    <property type="match status" value="1"/>
</dbReference>
<dbReference type="AlphaFoldDB" id="A0A931D1L4"/>
<evidence type="ECO:0000256" key="2">
    <source>
        <dbReference type="ARBA" id="ARBA00022481"/>
    </source>
</evidence>
<sequence length="158" mass="16037">MKAQMQKGFTLIELMIVVAIIGILAAIALPAYQDYTIRGQASEGPSLASGLKTSIAEFYADRGAWPANNAALGINDTIEGSYVSGITSANGVITVTYGNKANAANLAGNVLSIRPAVSAAGDIAWVCGYAANPSGTQAAIGADGTDVDAKYLPAACRP</sequence>
<dbReference type="PANTHER" id="PTHR30093">
    <property type="entry name" value="GENERAL SECRETION PATHWAY PROTEIN G"/>
    <property type="match status" value="1"/>
</dbReference>
<keyword evidence="7" id="KW-1185">Reference proteome</keyword>
<dbReference type="PANTHER" id="PTHR30093:SF34">
    <property type="entry name" value="PREPILIN PEPTIDASE-DEPENDENT PROTEIN D"/>
    <property type="match status" value="1"/>
</dbReference>
<dbReference type="NCBIfam" id="TIGR02532">
    <property type="entry name" value="IV_pilin_GFxxxE"/>
    <property type="match status" value="1"/>
</dbReference>
<comment type="caution">
    <text evidence="6">The sequence shown here is derived from an EMBL/GenBank/DDBJ whole genome shotgun (WGS) entry which is preliminary data.</text>
</comment>
<evidence type="ECO:0000256" key="4">
    <source>
        <dbReference type="RuleBase" id="RU000389"/>
    </source>
</evidence>
<keyword evidence="5" id="KW-0812">Transmembrane</keyword>
<feature type="transmembrane region" description="Helical" evidence="5">
    <location>
        <begin position="12"/>
        <end position="32"/>
    </location>
</feature>